<dbReference type="PANTHER" id="PTHR36851">
    <property type="entry name" value="UNNAMED PRODUCT"/>
    <property type="match status" value="1"/>
</dbReference>
<comment type="caution">
    <text evidence="3">The sequence shown here is derived from an EMBL/GenBank/DDBJ whole genome shotgun (WGS) entry which is preliminary data.</text>
</comment>
<sequence length="684" mass="73510">AAPKEGSGSSSGGSTTASASGRLREGDRSSSCCSEESTTGSDAENSPRPAEARAGLAAEGSEEAGASETASSRGSRCITLSSDEWLPRLCCKVPGLLLFSTMGVCLVTSAVCPRALYALAGILTAVTVTWACYMGVSCLYGISRMRGDCAKDWHSMLEEHQAANPTDSDALHFVILPNYKEDEDMMWRTLENVARSGLARSSVRVVLAMEAREAGAEAKAERLMERARPYFLDVCASFHPAGLKGELAGKSPNTQWAYRHLLQVYDADLSQRDPSRVFLTVADADTLFHPQYLSAMTLQALQASAQERSWSFWQPPVLLLRNLPSVPGPTRCSSYATSLFELSGLSDQSLFPAFCFSSYSTTLALASHPQVDGWDTDVIAEDHHMFCKSFFAPLWEARAKSTWRDPCELKPRVKVQPVFLPALSYLVDSGESNSVASWFSSCRARFTQARRHSQGVAELSYVLLQYGRLVAAAGVWQLPLRTHAQILAIAAKMSVVHIVNAAHGFSVVVCTAIAAVETLRWIMTGGLFVLFGDIAAQGVCATLMSQSLGQMGWAGLCTIFGPLTPLMMLLSWVANQIFCDVCEGRLTEAAPAGRRGQQGSGALAPVVPDVEGSALAAPGATVGDLGWRTRALMFLGVLSDYMAWGESTLFGFGLVPVAIASWSLMVRGTEFEYIVAAKPAHPSA</sequence>
<keyword evidence="4" id="KW-1185">Reference proteome</keyword>
<feature type="transmembrane region" description="Helical" evidence="2">
    <location>
        <begin position="495"/>
        <end position="515"/>
    </location>
</feature>
<evidence type="ECO:0008006" key="5">
    <source>
        <dbReference type="Google" id="ProtNLM"/>
    </source>
</evidence>
<evidence type="ECO:0000313" key="3">
    <source>
        <dbReference type="EMBL" id="CAK0887542.1"/>
    </source>
</evidence>
<dbReference type="EMBL" id="CAUYUJ010018950">
    <property type="protein sequence ID" value="CAK0887542.1"/>
    <property type="molecule type" value="Genomic_DNA"/>
</dbReference>
<dbReference type="PANTHER" id="PTHR36851:SF1">
    <property type="entry name" value="GLYCO_TRANS_2-LIKE DOMAIN-CONTAINING PROTEIN"/>
    <property type="match status" value="1"/>
</dbReference>
<evidence type="ECO:0000313" key="4">
    <source>
        <dbReference type="Proteomes" id="UP001189429"/>
    </source>
</evidence>
<feature type="transmembrane region" description="Helical" evidence="2">
    <location>
        <begin position="117"/>
        <end position="142"/>
    </location>
</feature>
<feature type="transmembrane region" description="Helical" evidence="2">
    <location>
        <begin position="93"/>
        <end position="111"/>
    </location>
</feature>
<keyword evidence="2" id="KW-0472">Membrane</keyword>
<keyword evidence="2" id="KW-0812">Transmembrane</keyword>
<evidence type="ECO:0000256" key="1">
    <source>
        <dbReference type="SAM" id="MobiDB-lite"/>
    </source>
</evidence>
<evidence type="ECO:0000256" key="2">
    <source>
        <dbReference type="SAM" id="Phobius"/>
    </source>
</evidence>
<feature type="transmembrane region" description="Helical" evidence="2">
    <location>
        <begin position="521"/>
        <end position="541"/>
    </location>
</feature>
<feature type="compositionally biased region" description="Low complexity" evidence="1">
    <location>
        <begin position="52"/>
        <end position="70"/>
    </location>
</feature>
<protein>
    <recommendedName>
        <fullName evidence="5">Ceramide glucosyltransferase</fullName>
    </recommendedName>
</protein>
<feature type="non-terminal residue" evidence="3">
    <location>
        <position position="1"/>
    </location>
</feature>
<keyword evidence="2" id="KW-1133">Transmembrane helix</keyword>
<organism evidence="3 4">
    <name type="scientific">Prorocentrum cordatum</name>
    <dbReference type="NCBI Taxonomy" id="2364126"/>
    <lineage>
        <taxon>Eukaryota</taxon>
        <taxon>Sar</taxon>
        <taxon>Alveolata</taxon>
        <taxon>Dinophyceae</taxon>
        <taxon>Prorocentrales</taxon>
        <taxon>Prorocentraceae</taxon>
        <taxon>Prorocentrum</taxon>
    </lineage>
</organism>
<proteinExistence type="predicted"/>
<reference evidence="3" key="1">
    <citation type="submission" date="2023-10" db="EMBL/GenBank/DDBJ databases">
        <authorList>
            <person name="Chen Y."/>
            <person name="Shah S."/>
            <person name="Dougan E. K."/>
            <person name="Thang M."/>
            <person name="Chan C."/>
        </authorList>
    </citation>
    <scope>NUCLEOTIDE SEQUENCE [LARGE SCALE GENOMIC DNA]</scope>
</reference>
<dbReference type="Proteomes" id="UP001189429">
    <property type="component" value="Unassembled WGS sequence"/>
</dbReference>
<name>A0ABN9WPU4_9DINO</name>
<feature type="region of interest" description="Disordered" evidence="1">
    <location>
        <begin position="1"/>
        <end position="70"/>
    </location>
</feature>
<gene>
    <name evidence="3" type="ORF">PCOR1329_LOCUS68568</name>
</gene>
<accession>A0ABN9WPU4</accession>
<feature type="compositionally biased region" description="Low complexity" evidence="1">
    <location>
        <begin position="1"/>
        <end position="21"/>
    </location>
</feature>
<feature type="transmembrane region" description="Helical" evidence="2">
    <location>
        <begin position="553"/>
        <end position="574"/>
    </location>
</feature>
<feature type="compositionally biased region" description="Low complexity" evidence="1">
    <location>
        <begin position="29"/>
        <end position="42"/>
    </location>
</feature>